<keyword evidence="1" id="KW-1133">Transmembrane helix</keyword>
<dbReference type="RefSeq" id="WP_093727294.1">
    <property type="nucleotide sequence ID" value="NZ_FMZB01000005.1"/>
</dbReference>
<evidence type="ECO:0000313" key="2">
    <source>
        <dbReference type="EMBL" id="SDC95584.1"/>
    </source>
</evidence>
<protein>
    <submittedName>
        <fullName evidence="2">D-Ala-teichoic acid biosynthesis protein</fullName>
    </submittedName>
</protein>
<sequence>MNKIKQLYTHAGVRFVAQTCFYLAILITLFMLYGFHTANTGNYIYNDF</sequence>
<name>A0A1G6QUK8_9BACI</name>
<keyword evidence="1" id="KW-0812">Transmembrane</keyword>
<keyword evidence="1" id="KW-0472">Membrane</keyword>
<organism evidence="2 3">
    <name type="scientific">Terribacillus halophilus</name>
    <dbReference type="NCBI Taxonomy" id="361279"/>
    <lineage>
        <taxon>Bacteria</taxon>
        <taxon>Bacillati</taxon>
        <taxon>Bacillota</taxon>
        <taxon>Bacilli</taxon>
        <taxon>Bacillales</taxon>
        <taxon>Bacillaceae</taxon>
        <taxon>Terribacillus</taxon>
    </lineage>
</organism>
<dbReference type="AlphaFoldDB" id="A0A1G6QUK8"/>
<dbReference type="OrthoDB" id="2921335at2"/>
<accession>A0A1G6QUK8</accession>
<proteinExistence type="predicted"/>
<evidence type="ECO:0000256" key="1">
    <source>
        <dbReference type="SAM" id="Phobius"/>
    </source>
</evidence>
<evidence type="ECO:0000313" key="3">
    <source>
        <dbReference type="Proteomes" id="UP000198666"/>
    </source>
</evidence>
<dbReference type="STRING" id="361279.SAMN05421663_105213"/>
<dbReference type="Proteomes" id="UP000198666">
    <property type="component" value="Unassembled WGS sequence"/>
</dbReference>
<dbReference type="EMBL" id="FMZB01000005">
    <property type="protein sequence ID" value="SDC95584.1"/>
    <property type="molecule type" value="Genomic_DNA"/>
</dbReference>
<dbReference type="InterPro" id="IPR021008">
    <property type="entry name" value="DltX"/>
</dbReference>
<gene>
    <name evidence="2" type="ORF">SAMN05421663_105213</name>
</gene>
<keyword evidence="3" id="KW-1185">Reference proteome</keyword>
<dbReference type="Pfam" id="PF12459">
    <property type="entry name" value="DltX"/>
    <property type="match status" value="1"/>
</dbReference>
<feature type="transmembrane region" description="Helical" evidence="1">
    <location>
        <begin position="12"/>
        <end position="35"/>
    </location>
</feature>
<reference evidence="3" key="1">
    <citation type="submission" date="2016-10" db="EMBL/GenBank/DDBJ databases">
        <authorList>
            <person name="Varghese N."/>
            <person name="Submissions S."/>
        </authorList>
    </citation>
    <scope>NUCLEOTIDE SEQUENCE [LARGE SCALE GENOMIC DNA]</scope>
    <source>
        <strain evidence="3">DSM 21620</strain>
    </source>
</reference>